<gene>
    <name evidence="2" type="ORF">EJ06DRAFT_532057</name>
</gene>
<protein>
    <submittedName>
        <fullName evidence="2">Uncharacterized protein</fullName>
    </submittedName>
</protein>
<evidence type="ECO:0000313" key="3">
    <source>
        <dbReference type="Proteomes" id="UP000799640"/>
    </source>
</evidence>
<accession>A0A6G1HQH5</accession>
<keyword evidence="3" id="KW-1185">Reference proteome</keyword>
<evidence type="ECO:0000256" key="1">
    <source>
        <dbReference type="SAM" id="MobiDB-lite"/>
    </source>
</evidence>
<organism evidence="2 3">
    <name type="scientific">Trichodelitschia bisporula</name>
    <dbReference type="NCBI Taxonomy" id="703511"/>
    <lineage>
        <taxon>Eukaryota</taxon>
        <taxon>Fungi</taxon>
        <taxon>Dikarya</taxon>
        <taxon>Ascomycota</taxon>
        <taxon>Pezizomycotina</taxon>
        <taxon>Dothideomycetes</taxon>
        <taxon>Dothideomycetes incertae sedis</taxon>
        <taxon>Phaeotrichales</taxon>
        <taxon>Phaeotrichaceae</taxon>
        <taxon>Trichodelitschia</taxon>
    </lineage>
</organism>
<dbReference type="EMBL" id="ML996700">
    <property type="protein sequence ID" value="KAF2398308.1"/>
    <property type="molecule type" value="Genomic_DNA"/>
</dbReference>
<dbReference type="AlphaFoldDB" id="A0A6G1HQH5"/>
<proteinExistence type="predicted"/>
<name>A0A6G1HQH5_9PEZI</name>
<dbReference type="OrthoDB" id="4538483at2759"/>
<feature type="region of interest" description="Disordered" evidence="1">
    <location>
        <begin position="1"/>
        <end position="20"/>
    </location>
</feature>
<reference evidence="2" key="1">
    <citation type="journal article" date="2020" name="Stud. Mycol.">
        <title>101 Dothideomycetes genomes: a test case for predicting lifestyles and emergence of pathogens.</title>
        <authorList>
            <person name="Haridas S."/>
            <person name="Albert R."/>
            <person name="Binder M."/>
            <person name="Bloem J."/>
            <person name="Labutti K."/>
            <person name="Salamov A."/>
            <person name="Andreopoulos B."/>
            <person name="Baker S."/>
            <person name="Barry K."/>
            <person name="Bills G."/>
            <person name="Bluhm B."/>
            <person name="Cannon C."/>
            <person name="Castanera R."/>
            <person name="Culley D."/>
            <person name="Daum C."/>
            <person name="Ezra D."/>
            <person name="Gonzalez J."/>
            <person name="Henrissat B."/>
            <person name="Kuo A."/>
            <person name="Liang C."/>
            <person name="Lipzen A."/>
            <person name="Lutzoni F."/>
            <person name="Magnuson J."/>
            <person name="Mondo S."/>
            <person name="Nolan M."/>
            <person name="Ohm R."/>
            <person name="Pangilinan J."/>
            <person name="Park H.-J."/>
            <person name="Ramirez L."/>
            <person name="Alfaro M."/>
            <person name="Sun H."/>
            <person name="Tritt A."/>
            <person name="Yoshinaga Y."/>
            <person name="Zwiers L.-H."/>
            <person name="Turgeon B."/>
            <person name="Goodwin S."/>
            <person name="Spatafora J."/>
            <person name="Crous P."/>
            <person name="Grigoriev I."/>
        </authorList>
    </citation>
    <scope>NUCLEOTIDE SEQUENCE</scope>
    <source>
        <strain evidence="2">CBS 262.69</strain>
    </source>
</reference>
<sequence>MSDLQSVTAHLRAVRDSPSTPLDAQQLEAARLILAPTLTPEDTQGLILEIYQLLPTLQQDPAPATHLLDKLLEPVPLTTILSMEPPVDLIKGLDLAAMPFNDITLRLLDKADTASGRQLAATMPELFVALVRLWLYAEAVSTGDLAGRVLLRLLKVDKMDADKTGWDGRPIWKRIFRDKDVYVQIFAACDLTKGDRTLSKNRKTIAQARLLSWLPEVGGMDWTSISQSYHPEIEKHFGLQEGRQSLVDYAALSMVDTSDVLMHRSLISFYSRLLLWVTATSGRRTVALSFLSDRGLHQRTINYYAEPGHITHDPLDASLLYPDAAGYVVSWVSTNSLDFTGESSTYDPIVSRLNEAFNRPPSAWLHDDDPVDDMQVLTALPRTFLVALGSRSPLNHIPVKVSSANALAVLAEILRGPLESTDLIFPTPSDAVIADRTAEIDAARTLYRTYTAEHPRFWNDVIGHAETVALTDLAIAANNLIKAIVSAPWDGVAAITESGGASAHLVPYLLGPPRRFANLVGGRGDAESAAYKVAVARFEAVKAFLKAVKGKPEYKMLEEAAARRVAEGAWGAGDAPPGGLVATMEM</sequence>
<dbReference type="Proteomes" id="UP000799640">
    <property type="component" value="Unassembled WGS sequence"/>
</dbReference>
<evidence type="ECO:0000313" key="2">
    <source>
        <dbReference type="EMBL" id="KAF2398308.1"/>
    </source>
</evidence>